<reference evidence="1" key="1">
    <citation type="submission" date="2022-07" db="EMBL/GenBank/DDBJ databases">
        <title>Genome Sequence of Lecanicillium saksenae.</title>
        <authorList>
            <person name="Buettner E."/>
        </authorList>
    </citation>
    <scope>NUCLEOTIDE SEQUENCE</scope>
    <source>
        <strain evidence="1">VT-O1</strain>
    </source>
</reference>
<evidence type="ECO:0000313" key="2">
    <source>
        <dbReference type="Proteomes" id="UP001148737"/>
    </source>
</evidence>
<gene>
    <name evidence="1" type="ORF">NLG97_g7670</name>
</gene>
<protein>
    <submittedName>
        <fullName evidence="1">Uncharacterized protein</fullName>
    </submittedName>
</protein>
<keyword evidence="2" id="KW-1185">Reference proteome</keyword>
<evidence type="ECO:0000313" key="1">
    <source>
        <dbReference type="EMBL" id="KAJ3482051.1"/>
    </source>
</evidence>
<proteinExistence type="predicted"/>
<dbReference type="EMBL" id="JANAKD010001207">
    <property type="protein sequence ID" value="KAJ3482051.1"/>
    <property type="molecule type" value="Genomic_DNA"/>
</dbReference>
<comment type="caution">
    <text evidence="1">The sequence shown here is derived from an EMBL/GenBank/DDBJ whole genome shotgun (WGS) entry which is preliminary data.</text>
</comment>
<organism evidence="1 2">
    <name type="scientific">Lecanicillium saksenae</name>
    <dbReference type="NCBI Taxonomy" id="468837"/>
    <lineage>
        <taxon>Eukaryota</taxon>
        <taxon>Fungi</taxon>
        <taxon>Dikarya</taxon>
        <taxon>Ascomycota</taxon>
        <taxon>Pezizomycotina</taxon>
        <taxon>Sordariomycetes</taxon>
        <taxon>Hypocreomycetidae</taxon>
        <taxon>Hypocreales</taxon>
        <taxon>Cordycipitaceae</taxon>
        <taxon>Lecanicillium</taxon>
    </lineage>
</organism>
<sequence>MPGTPEPLAAISTMTSYDFVAFLDTVVLKKAMGRCHTLSVTAFTPDVVDGLAEAAETCPSEGLMGGIYMHIVRADNPSCSAEVPDSVLPYRRPHMMLELLGFGKDPEAGEITAQWALNTRNRLADCKETVENTYLPLTAPEFLDLNKVYGDNLAALKEIKADVDPDNVFKHSVPNLV</sequence>
<dbReference type="Proteomes" id="UP001148737">
    <property type="component" value="Unassembled WGS sequence"/>
</dbReference>
<accession>A0ACC1QL75</accession>
<name>A0ACC1QL75_9HYPO</name>